<keyword evidence="1" id="KW-0472">Membrane</keyword>
<evidence type="ECO:0000256" key="1">
    <source>
        <dbReference type="SAM" id="Phobius"/>
    </source>
</evidence>
<organism evidence="3 4">
    <name type="scientific">Nocardia amikacinitolerans</name>
    <dbReference type="NCBI Taxonomy" id="756689"/>
    <lineage>
        <taxon>Bacteria</taxon>
        <taxon>Bacillati</taxon>
        <taxon>Actinomycetota</taxon>
        <taxon>Actinomycetes</taxon>
        <taxon>Mycobacteriales</taxon>
        <taxon>Nocardiaceae</taxon>
        <taxon>Nocardia</taxon>
    </lineage>
</organism>
<evidence type="ECO:0000256" key="2">
    <source>
        <dbReference type="SAM" id="SignalP"/>
    </source>
</evidence>
<dbReference type="EMBL" id="OBEG01000002">
    <property type="protein sequence ID" value="SNY80984.1"/>
    <property type="molecule type" value="Genomic_DNA"/>
</dbReference>
<dbReference type="Proteomes" id="UP000219565">
    <property type="component" value="Unassembled WGS sequence"/>
</dbReference>
<evidence type="ECO:0008006" key="5">
    <source>
        <dbReference type="Google" id="ProtNLM"/>
    </source>
</evidence>
<keyword evidence="2" id="KW-0732">Signal</keyword>
<evidence type="ECO:0000313" key="4">
    <source>
        <dbReference type="Proteomes" id="UP000219565"/>
    </source>
</evidence>
<keyword evidence="1" id="KW-1133">Transmembrane helix</keyword>
<feature type="transmembrane region" description="Helical" evidence="1">
    <location>
        <begin position="185"/>
        <end position="205"/>
    </location>
</feature>
<reference evidence="4" key="1">
    <citation type="submission" date="2017-09" db="EMBL/GenBank/DDBJ databases">
        <authorList>
            <person name="Varghese N."/>
            <person name="Submissions S."/>
        </authorList>
    </citation>
    <scope>NUCLEOTIDE SEQUENCE [LARGE SCALE GENOMIC DNA]</scope>
    <source>
        <strain evidence="4">DSM 45537</strain>
    </source>
</reference>
<feature type="transmembrane region" description="Helical" evidence="1">
    <location>
        <begin position="217"/>
        <end position="242"/>
    </location>
</feature>
<gene>
    <name evidence="3" type="ORF">SAMN04244553_2560</name>
</gene>
<protein>
    <recommendedName>
        <fullName evidence="5">GLTT repeat-containing protein</fullName>
    </recommendedName>
</protein>
<proteinExistence type="predicted"/>
<evidence type="ECO:0000313" key="3">
    <source>
        <dbReference type="EMBL" id="SNY80984.1"/>
    </source>
</evidence>
<sequence>MATYKAVIPFRSFSLRTTTLIVGAISAAVVTAAPAIADAPPPGAAAPAGAVAEQFPFGANIFGAAIPLPIVPAIAPAPAADPVEPAPEAAVDVESEAATPVVEAAPAPAPTNVIRIGNVELGRPDWITPEQADQINGATMGAQNGLSGALQATGMERSRSDQISADVIGTAAQGAVVGAAVSSPIAVVAAVMGAAIGLVVGIPFAPAGLAFMPVLAATLSVGMVSLPFIAAGAGLGAIVGAVEGSMAPPVAPPAEIPAA</sequence>
<keyword evidence="1" id="KW-0812">Transmembrane</keyword>
<name>A0A285L801_9NOCA</name>
<dbReference type="RefSeq" id="WP_097245074.1">
    <property type="nucleotide sequence ID" value="NZ_JAMTCV010000001.1"/>
</dbReference>
<feature type="signal peptide" evidence="2">
    <location>
        <begin position="1"/>
        <end position="32"/>
    </location>
</feature>
<feature type="chain" id="PRO_5039449772" description="GLTT repeat-containing protein" evidence="2">
    <location>
        <begin position="33"/>
        <end position="259"/>
    </location>
</feature>
<dbReference type="OrthoDB" id="4369583at2"/>
<keyword evidence="4" id="KW-1185">Reference proteome</keyword>
<dbReference type="STRING" id="1379680.GCA_001612615_02675"/>
<accession>A0A285L801</accession>
<dbReference type="AlphaFoldDB" id="A0A285L801"/>